<keyword evidence="1" id="KW-0732">Signal</keyword>
<evidence type="ECO:0000256" key="1">
    <source>
        <dbReference type="SAM" id="SignalP"/>
    </source>
</evidence>
<keyword evidence="4" id="KW-1185">Reference proteome</keyword>
<protein>
    <recommendedName>
        <fullName evidence="2">Copper acquisition factor BIM1-like domain-containing protein</fullName>
    </recommendedName>
</protein>
<feature type="domain" description="Copper acquisition factor BIM1-like" evidence="2">
    <location>
        <begin position="21"/>
        <end position="141"/>
    </location>
</feature>
<evidence type="ECO:0000313" key="4">
    <source>
        <dbReference type="Proteomes" id="UP000268162"/>
    </source>
</evidence>
<dbReference type="AlphaFoldDB" id="A0A4P9ZPX7"/>
<name>A0A4P9ZPX7_9FUNG</name>
<evidence type="ECO:0000259" key="2">
    <source>
        <dbReference type="Pfam" id="PF20238"/>
    </source>
</evidence>
<feature type="chain" id="PRO_5020317437" description="Copper acquisition factor BIM1-like domain-containing protein" evidence="1">
    <location>
        <begin position="18"/>
        <end position="170"/>
    </location>
</feature>
<dbReference type="EMBL" id="ML003080">
    <property type="protein sequence ID" value="RKP34761.1"/>
    <property type="molecule type" value="Genomic_DNA"/>
</dbReference>
<evidence type="ECO:0000313" key="3">
    <source>
        <dbReference type="EMBL" id="RKP34761.1"/>
    </source>
</evidence>
<organism evidence="3 4">
    <name type="scientific">Dimargaris cristalligena</name>
    <dbReference type="NCBI Taxonomy" id="215637"/>
    <lineage>
        <taxon>Eukaryota</taxon>
        <taxon>Fungi</taxon>
        <taxon>Fungi incertae sedis</taxon>
        <taxon>Zoopagomycota</taxon>
        <taxon>Kickxellomycotina</taxon>
        <taxon>Dimargaritomycetes</taxon>
        <taxon>Dimargaritales</taxon>
        <taxon>Dimargaritaceae</taxon>
        <taxon>Dimargaris</taxon>
    </lineage>
</organism>
<feature type="signal peptide" evidence="1">
    <location>
        <begin position="1"/>
        <end position="17"/>
    </location>
</feature>
<proteinExistence type="predicted"/>
<dbReference type="Proteomes" id="UP000268162">
    <property type="component" value="Unassembled WGS sequence"/>
</dbReference>
<sequence length="170" mass="18585">MKCIIAAALFTAAIVMAENDFKMVKPGSRGFNDDSDKVGPCGGFNDEMDPIKIKAKQEFKFGVPKSKGFVGLFYLSEGNDVKEWKPLLNITSDGGHDEVEGEVEFKDIAKTNTKGTVAAHWYYEEGSDNNAVYYQCVDVAHGDDLKNSATIVQATFMTLAVTTVTLLARL</sequence>
<accession>A0A4P9ZPX7</accession>
<dbReference type="Pfam" id="PF20238">
    <property type="entry name" value="BIM1-like_dom"/>
    <property type="match status" value="1"/>
</dbReference>
<gene>
    <name evidence="3" type="ORF">BJ085DRAFT_32548</name>
</gene>
<dbReference type="InterPro" id="IPR046530">
    <property type="entry name" value="BIM1-like_dom"/>
</dbReference>
<reference evidence="4" key="1">
    <citation type="journal article" date="2018" name="Nat. Microbiol.">
        <title>Leveraging single-cell genomics to expand the fungal tree of life.</title>
        <authorList>
            <person name="Ahrendt S.R."/>
            <person name="Quandt C.A."/>
            <person name="Ciobanu D."/>
            <person name="Clum A."/>
            <person name="Salamov A."/>
            <person name="Andreopoulos B."/>
            <person name="Cheng J.F."/>
            <person name="Woyke T."/>
            <person name="Pelin A."/>
            <person name="Henrissat B."/>
            <person name="Reynolds N.K."/>
            <person name="Benny G.L."/>
            <person name="Smith M.E."/>
            <person name="James T.Y."/>
            <person name="Grigoriev I.V."/>
        </authorList>
    </citation>
    <scope>NUCLEOTIDE SEQUENCE [LARGE SCALE GENOMIC DNA]</scope>
    <source>
        <strain evidence="4">RSA 468</strain>
    </source>
</reference>